<feature type="transmembrane region" description="Helical" evidence="9">
    <location>
        <begin position="295"/>
        <end position="321"/>
    </location>
</feature>
<comment type="subcellular location">
    <subcellularLocation>
        <location evidence="1">Cell membrane</location>
        <topology evidence="1">Multi-pass membrane protein</topology>
    </subcellularLocation>
</comment>
<keyword evidence="4" id="KW-1003">Cell membrane</keyword>
<evidence type="ECO:0000256" key="2">
    <source>
        <dbReference type="ARBA" id="ARBA00022448"/>
    </source>
</evidence>
<protein>
    <submittedName>
        <fullName evidence="11">Potassium/proton antiporter</fullName>
    </submittedName>
</protein>
<evidence type="ECO:0000256" key="9">
    <source>
        <dbReference type="SAM" id="Phobius"/>
    </source>
</evidence>
<name>A0A3A4AUK1_9ACTN</name>
<dbReference type="NCBIfam" id="NF003716">
    <property type="entry name" value="PRK05326.1-3"/>
    <property type="match status" value="1"/>
</dbReference>
<keyword evidence="8 9" id="KW-0472">Membrane</keyword>
<evidence type="ECO:0000259" key="10">
    <source>
        <dbReference type="PROSITE" id="PS51202"/>
    </source>
</evidence>
<feature type="transmembrane region" description="Helical" evidence="9">
    <location>
        <begin position="33"/>
        <end position="52"/>
    </location>
</feature>
<dbReference type="InterPro" id="IPR036721">
    <property type="entry name" value="RCK_C_sf"/>
</dbReference>
<feature type="transmembrane region" description="Helical" evidence="9">
    <location>
        <begin position="269"/>
        <end position="289"/>
    </location>
</feature>
<evidence type="ECO:0000313" key="11">
    <source>
        <dbReference type="EMBL" id="RJL33255.1"/>
    </source>
</evidence>
<dbReference type="Gene3D" id="1.20.1530.20">
    <property type="match status" value="1"/>
</dbReference>
<dbReference type="InterPro" id="IPR006037">
    <property type="entry name" value="RCK_C"/>
</dbReference>
<keyword evidence="6 9" id="KW-1133">Transmembrane helix</keyword>
<organism evidence="11 12">
    <name type="scientific">Bailinhaonella thermotolerans</name>
    <dbReference type="NCBI Taxonomy" id="1070861"/>
    <lineage>
        <taxon>Bacteria</taxon>
        <taxon>Bacillati</taxon>
        <taxon>Actinomycetota</taxon>
        <taxon>Actinomycetes</taxon>
        <taxon>Streptosporangiales</taxon>
        <taxon>Streptosporangiaceae</taxon>
        <taxon>Bailinhaonella</taxon>
    </lineage>
</organism>
<dbReference type="PANTHER" id="PTHR32507">
    <property type="entry name" value="NA(+)/H(+) ANTIPORTER 1"/>
    <property type="match status" value="1"/>
</dbReference>
<dbReference type="PANTHER" id="PTHR32507:SF7">
    <property type="entry name" value="K(+)_H(+) ANTIPORTER NHAP2"/>
    <property type="match status" value="1"/>
</dbReference>
<dbReference type="InterPro" id="IPR038770">
    <property type="entry name" value="Na+/solute_symporter_sf"/>
</dbReference>
<evidence type="ECO:0000256" key="5">
    <source>
        <dbReference type="ARBA" id="ARBA00022692"/>
    </source>
</evidence>
<proteinExistence type="predicted"/>
<reference evidence="11 12" key="1">
    <citation type="submission" date="2018-09" db="EMBL/GenBank/DDBJ databases">
        <title>YIM 75507 draft genome.</title>
        <authorList>
            <person name="Tang S."/>
            <person name="Feng Y."/>
        </authorList>
    </citation>
    <scope>NUCLEOTIDE SEQUENCE [LARGE SCALE GENOMIC DNA]</scope>
    <source>
        <strain evidence="11 12">YIM 75507</strain>
    </source>
</reference>
<feature type="transmembrane region" description="Helical" evidence="9">
    <location>
        <begin position="88"/>
        <end position="108"/>
    </location>
</feature>
<keyword evidence="2" id="KW-0813">Transport</keyword>
<dbReference type="Pfam" id="PF02080">
    <property type="entry name" value="TrkA_C"/>
    <property type="match status" value="1"/>
</dbReference>
<evidence type="ECO:0000256" key="3">
    <source>
        <dbReference type="ARBA" id="ARBA00022449"/>
    </source>
</evidence>
<dbReference type="Proteomes" id="UP000265768">
    <property type="component" value="Unassembled WGS sequence"/>
</dbReference>
<dbReference type="RefSeq" id="WP_119926215.1">
    <property type="nucleotide sequence ID" value="NZ_QZEY01000003.1"/>
</dbReference>
<dbReference type="GO" id="GO:0015297">
    <property type="term" value="F:antiporter activity"/>
    <property type="evidence" value="ECO:0007669"/>
    <property type="project" value="UniProtKB-KW"/>
</dbReference>
<dbReference type="GO" id="GO:0008324">
    <property type="term" value="F:monoatomic cation transmembrane transporter activity"/>
    <property type="evidence" value="ECO:0007669"/>
    <property type="project" value="InterPro"/>
</dbReference>
<evidence type="ECO:0000313" key="12">
    <source>
        <dbReference type="Proteomes" id="UP000265768"/>
    </source>
</evidence>
<dbReference type="EMBL" id="QZEY01000003">
    <property type="protein sequence ID" value="RJL33255.1"/>
    <property type="molecule type" value="Genomic_DNA"/>
</dbReference>
<feature type="transmembrane region" description="Helical" evidence="9">
    <location>
        <begin position="6"/>
        <end position="26"/>
    </location>
</feature>
<dbReference type="PROSITE" id="PS51202">
    <property type="entry name" value="RCK_C"/>
    <property type="match status" value="1"/>
</dbReference>
<comment type="caution">
    <text evidence="11">The sequence shown here is derived from an EMBL/GenBank/DDBJ whole genome shotgun (WGS) entry which is preliminary data.</text>
</comment>
<feature type="transmembrane region" description="Helical" evidence="9">
    <location>
        <begin position="58"/>
        <end position="76"/>
    </location>
</feature>
<evidence type="ECO:0000256" key="6">
    <source>
        <dbReference type="ARBA" id="ARBA00022989"/>
    </source>
</evidence>
<evidence type="ECO:0000256" key="7">
    <source>
        <dbReference type="ARBA" id="ARBA00023065"/>
    </source>
</evidence>
<sequence length="520" mass="54127">MEKLNLALLIGAAAIIVAIAAVRVAHRIGLPGLLVYLALGLLLGESALGIPFEDAELTHHLGLVGLAVILAEGGITTSWSKVKRAMPAALVLATVGVLVSIAVVAVAVRSLLGASWQVSLLMGAMLASTDAAAVFSVLRRLPLPPRLAGVLEAESGFNDAPAVIIVTLLSAQVIPAPSIVSVASEILLEIAIGAAVGLVVGPVGAYALRRVALPASGLYPIAVLALAFGAYSLAAVLHGSGFLAVYIAALILGNARLPHRPATRGFAEGVGWLAQIGLFMLLGLLASPAELPPVIVPGLVTGCALVLLARPISVAVSALVLRAVAASVRLVRPPGLVLRLVRPEVVGLTWREQAFLSWAGLRGAVPVVFATVPLAEGVPGAKELFNQVFVIVLVFTVLQGPTLPWVARRLGVVAPAEARELDVEAAPLEELKADLLQMRVPPRSRLHGVEIFELRLPQGANVTMIVRNGTSFVPDQATRIQSGDDLLVVTTANCRRETEARLRAVSRRGKLAGWHGEHGD</sequence>
<dbReference type="GO" id="GO:1902600">
    <property type="term" value="P:proton transmembrane transport"/>
    <property type="evidence" value="ECO:0007669"/>
    <property type="project" value="InterPro"/>
</dbReference>
<feature type="transmembrane region" description="Helical" evidence="9">
    <location>
        <begin position="240"/>
        <end position="257"/>
    </location>
</feature>
<dbReference type="Gene3D" id="3.30.70.1450">
    <property type="entry name" value="Regulator of K+ conductance, C-terminal domain"/>
    <property type="match status" value="1"/>
</dbReference>
<evidence type="ECO:0000256" key="4">
    <source>
        <dbReference type="ARBA" id="ARBA00022475"/>
    </source>
</evidence>
<dbReference type="OrthoDB" id="9810759at2"/>
<feature type="transmembrane region" description="Helical" evidence="9">
    <location>
        <begin position="114"/>
        <end position="138"/>
    </location>
</feature>
<keyword evidence="5 9" id="KW-0812">Transmembrane</keyword>
<dbReference type="Pfam" id="PF00999">
    <property type="entry name" value="Na_H_Exchanger"/>
    <property type="match status" value="1"/>
</dbReference>
<feature type="transmembrane region" description="Helical" evidence="9">
    <location>
        <begin position="186"/>
        <end position="208"/>
    </location>
</feature>
<keyword evidence="12" id="KW-1185">Reference proteome</keyword>
<dbReference type="GO" id="GO:0006813">
    <property type="term" value="P:potassium ion transport"/>
    <property type="evidence" value="ECO:0007669"/>
    <property type="project" value="InterPro"/>
</dbReference>
<accession>A0A3A4AUK1</accession>
<feature type="domain" description="RCK C-terminal" evidence="10">
    <location>
        <begin position="423"/>
        <end position="505"/>
    </location>
</feature>
<keyword evidence="3" id="KW-0050">Antiport</keyword>
<gene>
    <name evidence="11" type="ORF">D5H75_10540</name>
</gene>
<keyword evidence="7" id="KW-0406">Ion transport</keyword>
<evidence type="ECO:0000256" key="8">
    <source>
        <dbReference type="ARBA" id="ARBA00023136"/>
    </source>
</evidence>
<feature type="transmembrane region" description="Helical" evidence="9">
    <location>
        <begin position="159"/>
        <end position="180"/>
    </location>
</feature>
<dbReference type="SUPFAM" id="SSF116726">
    <property type="entry name" value="TrkA C-terminal domain-like"/>
    <property type="match status" value="1"/>
</dbReference>
<dbReference type="AlphaFoldDB" id="A0A3A4AUK1"/>
<dbReference type="InterPro" id="IPR006153">
    <property type="entry name" value="Cation/H_exchanger_TM"/>
</dbReference>
<dbReference type="GO" id="GO:0005886">
    <property type="term" value="C:plasma membrane"/>
    <property type="evidence" value="ECO:0007669"/>
    <property type="project" value="UniProtKB-SubCell"/>
</dbReference>
<feature type="transmembrane region" description="Helical" evidence="9">
    <location>
        <begin position="215"/>
        <end position="234"/>
    </location>
</feature>
<evidence type="ECO:0000256" key="1">
    <source>
        <dbReference type="ARBA" id="ARBA00004651"/>
    </source>
</evidence>